<sequence length="247" mass="27227">MTRPRIALLNAAHEAEGNRRNFRRELAADLTEFHLPGGDLPETYDFDGVVVTGSRASVYWDEEWIDPTKEWVEAAIDRGLPCLGVCYGHQLLADVLGGTVESMGEYEIGYRTVEHTGDDVLFDGVDPAFTVFTTHSDAVVELPPGAERLATNDYGVHGFRRDRVFGVQFHPEYDMQTAEEVTKGKDLPEERIQSVLDGITPENFDAACEAKQVFDNFVAFVREVDVNGVEAPGAEDTVGEDAVAADD</sequence>
<dbReference type="InterPro" id="IPR044992">
    <property type="entry name" value="ChyE-like"/>
</dbReference>
<dbReference type="AlphaFoldDB" id="A0ABD5Y277"/>
<proteinExistence type="predicted"/>
<dbReference type="PROSITE" id="PS51273">
    <property type="entry name" value="GATASE_TYPE_1"/>
    <property type="match status" value="1"/>
</dbReference>
<protein>
    <submittedName>
        <fullName evidence="2">Type 1 glutamine amidotransferase</fullName>
    </submittedName>
</protein>
<keyword evidence="3" id="KW-1185">Reference proteome</keyword>
<dbReference type="CDD" id="cd01741">
    <property type="entry name" value="GATase1_1"/>
    <property type="match status" value="1"/>
</dbReference>
<dbReference type="InterPro" id="IPR029062">
    <property type="entry name" value="Class_I_gatase-like"/>
</dbReference>
<dbReference type="SUPFAM" id="SSF52317">
    <property type="entry name" value="Class I glutamine amidotransferase-like"/>
    <property type="match status" value="1"/>
</dbReference>
<dbReference type="PANTHER" id="PTHR42695">
    <property type="entry name" value="GLUTAMINE AMIDOTRANSFERASE YLR126C-RELATED"/>
    <property type="match status" value="1"/>
</dbReference>
<dbReference type="RefSeq" id="WP_274322452.1">
    <property type="nucleotide sequence ID" value="NZ_CP118158.1"/>
</dbReference>
<keyword evidence="2" id="KW-0315">Glutamine amidotransferase</keyword>
<dbReference type="InterPro" id="IPR017926">
    <property type="entry name" value="GATASE"/>
</dbReference>
<organism evidence="2 3">
    <name type="scientific">Halosimplex aquaticum</name>
    <dbReference type="NCBI Taxonomy" id="3026162"/>
    <lineage>
        <taxon>Archaea</taxon>
        <taxon>Methanobacteriati</taxon>
        <taxon>Methanobacteriota</taxon>
        <taxon>Stenosarchaea group</taxon>
        <taxon>Halobacteria</taxon>
        <taxon>Halobacteriales</taxon>
        <taxon>Haloarculaceae</taxon>
        <taxon>Halosimplex</taxon>
    </lineage>
</organism>
<evidence type="ECO:0000313" key="2">
    <source>
        <dbReference type="EMBL" id="MFC7141367.1"/>
    </source>
</evidence>
<feature type="domain" description="Glutamine amidotransferase" evidence="1">
    <location>
        <begin position="43"/>
        <end position="178"/>
    </location>
</feature>
<dbReference type="EMBL" id="JBHTAS010000001">
    <property type="protein sequence ID" value="MFC7141367.1"/>
    <property type="molecule type" value="Genomic_DNA"/>
</dbReference>
<comment type="caution">
    <text evidence="2">The sequence shown here is derived from an EMBL/GenBank/DDBJ whole genome shotgun (WGS) entry which is preliminary data.</text>
</comment>
<dbReference type="Proteomes" id="UP001596432">
    <property type="component" value="Unassembled WGS sequence"/>
</dbReference>
<gene>
    <name evidence="2" type="ORF">ACFQMA_16200</name>
</gene>
<dbReference type="Gene3D" id="3.40.50.880">
    <property type="match status" value="1"/>
</dbReference>
<accession>A0ABD5Y277</accession>
<evidence type="ECO:0000313" key="3">
    <source>
        <dbReference type="Proteomes" id="UP001596432"/>
    </source>
</evidence>
<dbReference type="GeneID" id="78821680"/>
<name>A0ABD5Y277_9EURY</name>
<evidence type="ECO:0000259" key="1">
    <source>
        <dbReference type="Pfam" id="PF00117"/>
    </source>
</evidence>
<dbReference type="PANTHER" id="PTHR42695:SF5">
    <property type="entry name" value="GLUTAMINE AMIDOTRANSFERASE YLR126C-RELATED"/>
    <property type="match status" value="1"/>
</dbReference>
<dbReference type="Pfam" id="PF00117">
    <property type="entry name" value="GATase"/>
    <property type="match status" value="1"/>
</dbReference>
<reference evidence="2 3" key="1">
    <citation type="journal article" date="2019" name="Int. J. Syst. Evol. Microbiol.">
        <title>The Global Catalogue of Microorganisms (GCM) 10K type strain sequencing project: providing services to taxonomists for standard genome sequencing and annotation.</title>
        <authorList>
            <consortium name="The Broad Institute Genomics Platform"/>
            <consortium name="The Broad Institute Genome Sequencing Center for Infectious Disease"/>
            <person name="Wu L."/>
            <person name="Ma J."/>
        </authorList>
    </citation>
    <scope>NUCLEOTIDE SEQUENCE [LARGE SCALE GENOMIC DNA]</scope>
    <source>
        <strain evidence="2 3">XZYJT29</strain>
    </source>
</reference>